<dbReference type="InterPro" id="IPR000843">
    <property type="entry name" value="HTH_LacI"/>
</dbReference>
<evidence type="ECO:0000256" key="2">
    <source>
        <dbReference type="ARBA" id="ARBA00023125"/>
    </source>
</evidence>
<gene>
    <name evidence="5" type="ORF">DFP96_105138</name>
</gene>
<dbReference type="PROSITE" id="PS00356">
    <property type="entry name" value="HTH_LACI_1"/>
    <property type="match status" value="1"/>
</dbReference>
<dbReference type="EMBL" id="SNZK01000005">
    <property type="protein sequence ID" value="TDR53213.1"/>
    <property type="molecule type" value="Genomic_DNA"/>
</dbReference>
<dbReference type="SUPFAM" id="SSF53822">
    <property type="entry name" value="Periplasmic binding protein-like I"/>
    <property type="match status" value="1"/>
</dbReference>
<evidence type="ECO:0000256" key="3">
    <source>
        <dbReference type="ARBA" id="ARBA00023163"/>
    </source>
</evidence>
<evidence type="ECO:0000313" key="5">
    <source>
        <dbReference type="EMBL" id="TDR53213.1"/>
    </source>
</evidence>
<evidence type="ECO:0000259" key="4">
    <source>
        <dbReference type="PROSITE" id="PS50932"/>
    </source>
</evidence>
<dbReference type="PANTHER" id="PTHR30146">
    <property type="entry name" value="LACI-RELATED TRANSCRIPTIONAL REPRESSOR"/>
    <property type="match status" value="1"/>
</dbReference>
<dbReference type="Gene3D" id="3.40.50.2300">
    <property type="match status" value="2"/>
</dbReference>
<keyword evidence="1" id="KW-0805">Transcription regulation</keyword>
<dbReference type="OrthoDB" id="2026446at2"/>
<dbReference type="RefSeq" id="WP_036073425.1">
    <property type="nucleotide sequence ID" value="NZ_SNZK01000005.1"/>
</dbReference>
<reference evidence="5 6" key="1">
    <citation type="submission" date="2019-03" db="EMBL/GenBank/DDBJ databases">
        <title>Genomic Encyclopedia of Type Strains, Phase III (KMG-III): the genomes of soil and plant-associated and newly described type strains.</title>
        <authorList>
            <person name="Whitman W."/>
        </authorList>
    </citation>
    <scope>NUCLEOTIDE SEQUENCE [LARGE SCALE GENOMIC DNA]</scope>
    <source>
        <strain evidence="5 6">CECT 7972</strain>
    </source>
</reference>
<dbReference type="GO" id="GO:0003700">
    <property type="term" value="F:DNA-binding transcription factor activity"/>
    <property type="evidence" value="ECO:0007669"/>
    <property type="project" value="TreeGrafter"/>
</dbReference>
<dbReference type="InterPro" id="IPR046335">
    <property type="entry name" value="LacI/GalR-like_sensor"/>
</dbReference>
<organism evidence="5 6">
    <name type="scientific">Listeria rocourtiae</name>
    <dbReference type="NCBI Taxonomy" id="647910"/>
    <lineage>
        <taxon>Bacteria</taxon>
        <taxon>Bacillati</taxon>
        <taxon>Bacillota</taxon>
        <taxon>Bacilli</taxon>
        <taxon>Bacillales</taxon>
        <taxon>Listeriaceae</taxon>
        <taxon>Listeria</taxon>
    </lineage>
</organism>
<feature type="domain" description="HTH lacI-type" evidence="4">
    <location>
        <begin position="2"/>
        <end position="58"/>
    </location>
</feature>
<dbReference type="SUPFAM" id="SSF47413">
    <property type="entry name" value="lambda repressor-like DNA-binding domains"/>
    <property type="match status" value="1"/>
</dbReference>
<accession>A0A4R6ZLD8</accession>
<name>A0A4R6ZLD8_9LIST</name>
<dbReference type="STRING" id="1265846.PROCOU_15399"/>
<dbReference type="SMART" id="SM00354">
    <property type="entry name" value="HTH_LACI"/>
    <property type="match status" value="1"/>
</dbReference>
<dbReference type="PRINTS" id="PR00036">
    <property type="entry name" value="HTHLACI"/>
</dbReference>
<sequence>MATMTDIAKIAGVSIATVSRVLNYDETLSASEETRRKIFEIAESLDYTKHKQKSTKKVGKIAIVQWNTEEEELNDIYYMSIRIGAENRARDHGIEISTLYELGKITSSAIDGILAIGKFTWQQVEQLQAIHSNICFVDTDYRLNKYDSVVIDFRQSTRDVIDYFVQGGHMNIGFIGAEERSEIDGNMNDPRSVSYVAYMRERELYEKQNMFVVGGRFDVPSGYEQMKQAIQQLGDDLPTAFFVANDPMAIGCLRALAEHNIAVPERVSIVGFNDISVSQYVSPALSTIRVYTEFMGEERMDMLYERMNGRKIAKRTILETDLIIRESSK</sequence>
<dbReference type="Gene3D" id="1.10.260.40">
    <property type="entry name" value="lambda repressor-like DNA-binding domains"/>
    <property type="match status" value="1"/>
</dbReference>
<comment type="caution">
    <text evidence="5">The sequence shown here is derived from an EMBL/GenBank/DDBJ whole genome shotgun (WGS) entry which is preliminary data.</text>
</comment>
<keyword evidence="2" id="KW-0238">DNA-binding</keyword>
<dbReference type="CDD" id="cd01544">
    <property type="entry name" value="PBP1_GalR"/>
    <property type="match status" value="1"/>
</dbReference>
<dbReference type="Pfam" id="PF13377">
    <property type="entry name" value="Peripla_BP_3"/>
    <property type="match status" value="1"/>
</dbReference>
<proteinExistence type="predicted"/>
<dbReference type="GO" id="GO:0000976">
    <property type="term" value="F:transcription cis-regulatory region binding"/>
    <property type="evidence" value="ECO:0007669"/>
    <property type="project" value="TreeGrafter"/>
</dbReference>
<dbReference type="PROSITE" id="PS50932">
    <property type="entry name" value="HTH_LACI_2"/>
    <property type="match status" value="1"/>
</dbReference>
<keyword evidence="6" id="KW-1185">Reference proteome</keyword>
<dbReference type="CDD" id="cd01392">
    <property type="entry name" value="HTH_LacI"/>
    <property type="match status" value="1"/>
</dbReference>
<dbReference type="InterPro" id="IPR028082">
    <property type="entry name" value="Peripla_BP_I"/>
</dbReference>
<evidence type="ECO:0000256" key="1">
    <source>
        <dbReference type="ARBA" id="ARBA00023015"/>
    </source>
</evidence>
<evidence type="ECO:0000313" key="6">
    <source>
        <dbReference type="Proteomes" id="UP000295558"/>
    </source>
</evidence>
<keyword evidence="3" id="KW-0804">Transcription</keyword>
<dbReference type="Pfam" id="PF00356">
    <property type="entry name" value="LacI"/>
    <property type="match status" value="1"/>
</dbReference>
<dbReference type="InterPro" id="IPR010982">
    <property type="entry name" value="Lambda_DNA-bd_dom_sf"/>
</dbReference>
<dbReference type="PANTHER" id="PTHR30146:SF149">
    <property type="entry name" value="HTH-TYPE TRANSCRIPTIONAL REGULATOR EBGR"/>
    <property type="match status" value="1"/>
</dbReference>
<dbReference type="Proteomes" id="UP000295558">
    <property type="component" value="Unassembled WGS sequence"/>
</dbReference>
<protein>
    <submittedName>
        <fullName evidence="5">LacI family transcriptional regulator</fullName>
    </submittedName>
</protein>
<dbReference type="AlphaFoldDB" id="A0A4R6ZLD8"/>